<proteinExistence type="predicted"/>
<protein>
    <submittedName>
        <fullName evidence="1">Uncharacterized protein</fullName>
    </submittedName>
</protein>
<dbReference type="STRING" id="321267.SHM7688_02844"/>
<gene>
    <name evidence="1" type="ORF">SHM7688_02844</name>
</gene>
<keyword evidence="2" id="KW-1185">Reference proteome</keyword>
<dbReference type="Proteomes" id="UP000054823">
    <property type="component" value="Unassembled WGS sequence"/>
</dbReference>
<dbReference type="AlphaFoldDB" id="A0A0P1FDJ5"/>
<sequence length="101" mass="11505">MLSEARPVRAFFILDRSCLNSCDQRFGYRRINVFMCDAYKSTLLATVAPVSVQRTGVHDTVHQFATNLIGRQQKAGRLHSRQGLCKAFWISLWITQAESLT</sequence>
<accession>A0A0P1FDJ5</accession>
<reference evidence="1 2" key="1">
    <citation type="submission" date="2015-09" db="EMBL/GenBank/DDBJ databases">
        <authorList>
            <consortium name="Swine Surveillance"/>
        </authorList>
    </citation>
    <scope>NUCLEOTIDE SEQUENCE [LARGE SCALE GENOMIC DNA]</scope>
    <source>
        <strain evidence="1 2">CECT 7688</strain>
    </source>
</reference>
<dbReference type="EMBL" id="CYPW01000027">
    <property type="protein sequence ID" value="CUH53390.1"/>
    <property type="molecule type" value="Genomic_DNA"/>
</dbReference>
<name>A0A0P1FDJ5_9RHOB</name>
<organism evidence="1 2">
    <name type="scientific">Shimia marina</name>
    <dbReference type="NCBI Taxonomy" id="321267"/>
    <lineage>
        <taxon>Bacteria</taxon>
        <taxon>Pseudomonadati</taxon>
        <taxon>Pseudomonadota</taxon>
        <taxon>Alphaproteobacteria</taxon>
        <taxon>Rhodobacterales</taxon>
        <taxon>Roseobacteraceae</taxon>
    </lineage>
</organism>
<evidence type="ECO:0000313" key="1">
    <source>
        <dbReference type="EMBL" id="CUH53390.1"/>
    </source>
</evidence>
<evidence type="ECO:0000313" key="2">
    <source>
        <dbReference type="Proteomes" id="UP000054823"/>
    </source>
</evidence>